<dbReference type="PANTHER" id="PTHR46656">
    <property type="entry name" value="PUTATIVE-RELATED"/>
    <property type="match status" value="1"/>
</dbReference>
<evidence type="ECO:0000313" key="3">
    <source>
        <dbReference type="EMBL" id="MCF6376290.1"/>
    </source>
</evidence>
<dbReference type="EC" id="2.4.-.-" evidence="3"/>
<dbReference type="EMBL" id="JAKJHZ010000003">
    <property type="protein sequence ID" value="MCF6376290.1"/>
    <property type="molecule type" value="Genomic_DNA"/>
</dbReference>
<keyword evidence="3" id="KW-0328">Glycosyltransferase</keyword>
<organism evidence="3 4">
    <name type="scientific">Nocardioides potassii</name>
    <dbReference type="NCBI Taxonomy" id="2911371"/>
    <lineage>
        <taxon>Bacteria</taxon>
        <taxon>Bacillati</taxon>
        <taxon>Actinomycetota</taxon>
        <taxon>Actinomycetes</taxon>
        <taxon>Propionibacteriales</taxon>
        <taxon>Nocardioidaceae</taxon>
        <taxon>Nocardioides</taxon>
    </lineage>
</organism>
<dbReference type="GO" id="GO:0016757">
    <property type="term" value="F:glycosyltransferase activity"/>
    <property type="evidence" value="ECO:0007669"/>
    <property type="project" value="UniProtKB-KW"/>
</dbReference>
<evidence type="ECO:0000256" key="1">
    <source>
        <dbReference type="ARBA" id="ARBA00022679"/>
    </source>
</evidence>
<protein>
    <submittedName>
        <fullName evidence="3">Glycosyltransferase</fullName>
        <ecNumber evidence="3">2.4.-.-</ecNumber>
    </submittedName>
</protein>
<dbReference type="RefSeq" id="WP_236398026.1">
    <property type="nucleotide sequence ID" value="NZ_JAKJHZ010000003.1"/>
</dbReference>
<sequence>MRDEVRSSFGVNVFGYVTSNQSQGVIARNLIATLRQRGIPVAVTDVVPESGGTGHDETECVTGCDEASTQPHPVTIFCFNPLDSEEFLRSNPRLVRRDRLTAVVVFVEHQKLRSEFRPFLAAVDLVLSPTKFVSDAVQAGVPGSITVPFRQSILVPPGVTSDRMRWNMSETDIVFAFGFDTLSDSTRKNPVGLVAAFQAAFPDRSDVALVLKIGHLAADKSLGGEALRAVALAKNDPRVRIIEEELTYLEVLSLYASADVVSSLHRSEGLGLLMMEAMSVGTPVMATAYSGNLDYMTPENSVLVECELVSVETKYPGYSEMVGAAVWAEPKISSAVAAMRRLADNQKLRRTLTTRALRDMEIRRERVGSGDLLRELDRALARPDVWRSHTSRRLRLWWCAYRPKPKYGVGDLRHVVAVRVKRVVNRRP</sequence>
<dbReference type="Gene3D" id="3.40.50.2000">
    <property type="entry name" value="Glycogen Phosphorylase B"/>
    <property type="match status" value="1"/>
</dbReference>
<feature type="domain" description="Glycosyl transferase family 1" evidence="2">
    <location>
        <begin position="248"/>
        <end position="300"/>
    </location>
</feature>
<evidence type="ECO:0000313" key="4">
    <source>
        <dbReference type="Proteomes" id="UP001201161"/>
    </source>
</evidence>
<dbReference type="PANTHER" id="PTHR46656:SF3">
    <property type="entry name" value="PUTATIVE-RELATED"/>
    <property type="match status" value="1"/>
</dbReference>
<evidence type="ECO:0000259" key="2">
    <source>
        <dbReference type="Pfam" id="PF00534"/>
    </source>
</evidence>
<keyword evidence="1 3" id="KW-0808">Transferase</keyword>
<dbReference type="Pfam" id="PF00534">
    <property type="entry name" value="Glycos_transf_1"/>
    <property type="match status" value="1"/>
</dbReference>
<comment type="caution">
    <text evidence="3">The sequence shown here is derived from an EMBL/GenBank/DDBJ whole genome shotgun (WGS) entry which is preliminary data.</text>
</comment>
<keyword evidence="4" id="KW-1185">Reference proteome</keyword>
<accession>A0ABS9H4V8</accession>
<dbReference type="SUPFAM" id="SSF53756">
    <property type="entry name" value="UDP-Glycosyltransferase/glycogen phosphorylase"/>
    <property type="match status" value="1"/>
</dbReference>
<name>A0ABS9H4V8_9ACTN</name>
<dbReference type="InterPro" id="IPR001296">
    <property type="entry name" value="Glyco_trans_1"/>
</dbReference>
<gene>
    <name evidence="3" type="ORF">L2K70_01590</name>
</gene>
<dbReference type="Proteomes" id="UP001201161">
    <property type="component" value="Unassembled WGS sequence"/>
</dbReference>
<proteinExistence type="predicted"/>
<reference evidence="3 4" key="1">
    <citation type="submission" date="2022-01" db="EMBL/GenBank/DDBJ databases">
        <title>Nocardioides sp. nov., an actinomycete isolated from mining soil.</title>
        <authorList>
            <person name="Liu L."/>
        </authorList>
    </citation>
    <scope>NUCLEOTIDE SEQUENCE [LARGE SCALE GENOMIC DNA]</scope>
    <source>
        <strain evidence="3 4">KLBMP 9356</strain>
    </source>
</reference>